<comment type="caution">
    <text evidence="2">The sequence shown here is derived from an EMBL/GenBank/DDBJ whole genome shotgun (WGS) entry which is preliminary data.</text>
</comment>
<dbReference type="EMBL" id="JBDLNV010000001">
    <property type="protein sequence ID" value="MFM1722328.1"/>
    <property type="molecule type" value="Genomic_DNA"/>
</dbReference>
<sequence>MSRSADLLRRLVGGLFVFTAGIHVGIVAADAELYRAFADQSYLPWVRTAWRDVFMAHPAAWGLVVAAGELTIGVLILAGGRRTRIGLIGAIAFHVALMLFCWGYWMWSVPMLVPLGYLLSTSEDRPRLADQRRGRHPMIR</sequence>
<feature type="transmembrane region" description="Helical" evidence="1">
    <location>
        <begin position="85"/>
        <end position="107"/>
    </location>
</feature>
<evidence type="ECO:0008006" key="4">
    <source>
        <dbReference type="Google" id="ProtNLM"/>
    </source>
</evidence>
<name>A0ABW9FB57_9NOCA</name>
<dbReference type="RefSeq" id="WP_420162887.1">
    <property type="nucleotide sequence ID" value="NZ_JBDLNV010000001.1"/>
</dbReference>
<accession>A0ABW9FB57</accession>
<keyword evidence="1" id="KW-0812">Transmembrane</keyword>
<evidence type="ECO:0000313" key="3">
    <source>
        <dbReference type="Proteomes" id="UP001629745"/>
    </source>
</evidence>
<organism evidence="2 3">
    <name type="scientific">Rhodococcus parequi</name>
    <dbReference type="NCBI Taxonomy" id="3137122"/>
    <lineage>
        <taxon>Bacteria</taxon>
        <taxon>Bacillati</taxon>
        <taxon>Actinomycetota</taxon>
        <taxon>Actinomycetes</taxon>
        <taxon>Mycobacteriales</taxon>
        <taxon>Nocardiaceae</taxon>
        <taxon>Rhodococcus</taxon>
    </lineage>
</organism>
<evidence type="ECO:0000256" key="1">
    <source>
        <dbReference type="SAM" id="Phobius"/>
    </source>
</evidence>
<dbReference type="Proteomes" id="UP001629745">
    <property type="component" value="Unassembled WGS sequence"/>
</dbReference>
<keyword evidence="1" id="KW-1133">Transmembrane helix</keyword>
<feature type="transmembrane region" description="Helical" evidence="1">
    <location>
        <begin position="53"/>
        <end position="78"/>
    </location>
</feature>
<keyword evidence="1" id="KW-0472">Membrane</keyword>
<proteinExistence type="predicted"/>
<reference evidence="2 3" key="1">
    <citation type="submission" date="2023-11" db="EMBL/GenBank/DDBJ databases">
        <authorList>
            <person name="Val-Calvo J."/>
            <person name="Scortti M."/>
            <person name="Vazquez-Boland J."/>
        </authorList>
    </citation>
    <scope>NUCLEOTIDE SEQUENCE [LARGE SCALE GENOMIC DNA]</scope>
    <source>
        <strain evidence="2 3">PAM 2766</strain>
    </source>
</reference>
<gene>
    <name evidence="2" type="ORF">ABEU20_000882</name>
</gene>
<protein>
    <recommendedName>
        <fullName evidence="4">DoxX family protein</fullName>
    </recommendedName>
</protein>
<keyword evidence="3" id="KW-1185">Reference proteome</keyword>
<evidence type="ECO:0000313" key="2">
    <source>
        <dbReference type="EMBL" id="MFM1722328.1"/>
    </source>
</evidence>